<dbReference type="GO" id="GO:0005975">
    <property type="term" value="P:carbohydrate metabolic process"/>
    <property type="evidence" value="ECO:0007669"/>
    <property type="project" value="InterPro"/>
</dbReference>
<dbReference type="Gene3D" id="2.115.10.20">
    <property type="entry name" value="Glycosyl hydrolase domain, family 43"/>
    <property type="match status" value="1"/>
</dbReference>
<dbReference type="SUPFAM" id="SSF75005">
    <property type="entry name" value="Arabinanase/levansucrase/invertase"/>
    <property type="match status" value="1"/>
</dbReference>
<dbReference type="Proteomes" id="UP000532194">
    <property type="component" value="Unassembled WGS sequence"/>
</dbReference>
<dbReference type="InterPro" id="IPR018053">
    <property type="entry name" value="Glyco_hydro_32_AS"/>
</dbReference>
<reference evidence="6 7" key="1">
    <citation type="submission" date="2020-02" db="EMBL/GenBank/DDBJ databases">
        <title>Characterization of phylogenetic diversity of novel bifidobacterial species isolated in Czech ZOOs.</title>
        <authorList>
            <person name="Lugli G.A."/>
            <person name="Vera N.B."/>
            <person name="Ventura M."/>
        </authorList>
    </citation>
    <scope>NUCLEOTIDE SEQUENCE [LARGE SCALE GENOMIC DNA]</scope>
    <source>
        <strain evidence="6 7">DSM 109957</strain>
    </source>
</reference>
<dbReference type="InterPro" id="IPR013148">
    <property type="entry name" value="Glyco_hydro_32_N"/>
</dbReference>
<keyword evidence="4" id="KW-0326">Glycosidase</keyword>
<protein>
    <recommendedName>
        <fullName evidence="2">beta-fructofuranosidase</fullName>
        <ecNumber evidence="2">3.2.1.26</ecNumber>
    </recommendedName>
</protein>
<dbReference type="InterPro" id="IPR051214">
    <property type="entry name" value="GH32_Enzymes"/>
</dbReference>
<feature type="domain" description="Glycosyl hydrolase family 32 N-terminal" evidence="5">
    <location>
        <begin position="360"/>
        <end position="511"/>
    </location>
</feature>
<name>A0A7Y0ERC1_9BIFI</name>
<dbReference type="Pfam" id="PF00251">
    <property type="entry name" value="Glyco_hydro_32N"/>
    <property type="match status" value="2"/>
</dbReference>
<evidence type="ECO:0000313" key="7">
    <source>
        <dbReference type="Proteomes" id="UP000532194"/>
    </source>
</evidence>
<dbReference type="RefSeq" id="WP_169173029.1">
    <property type="nucleotide sequence ID" value="NZ_JAAIII010000008.1"/>
</dbReference>
<dbReference type="InterPro" id="IPR023296">
    <property type="entry name" value="Glyco_hydro_beta-prop_sf"/>
</dbReference>
<dbReference type="SUPFAM" id="SSF49899">
    <property type="entry name" value="Concanavalin A-like lectins/glucanases"/>
    <property type="match status" value="1"/>
</dbReference>
<comment type="caution">
    <text evidence="6">The sequence shown here is derived from an EMBL/GenBank/DDBJ whole genome shotgun (WGS) entry which is preliminary data.</text>
</comment>
<dbReference type="InterPro" id="IPR013320">
    <property type="entry name" value="ConA-like_dom_sf"/>
</dbReference>
<dbReference type="Gene3D" id="2.60.120.560">
    <property type="entry name" value="Exo-inulinase, domain 1"/>
    <property type="match status" value="1"/>
</dbReference>
<dbReference type="EMBL" id="JAAIII010000008">
    <property type="protein sequence ID" value="NMM95018.1"/>
    <property type="molecule type" value="Genomic_DNA"/>
</dbReference>
<organism evidence="6 7">
    <name type="scientific">Bifidobacterium oedipodis</name>
    <dbReference type="NCBI Taxonomy" id="2675322"/>
    <lineage>
        <taxon>Bacteria</taxon>
        <taxon>Bacillati</taxon>
        <taxon>Actinomycetota</taxon>
        <taxon>Actinomycetes</taxon>
        <taxon>Bifidobacteriales</taxon>
        <taxon>Bifidobacteriaceae</taxon>
        <taxon>Bifidobacterium</taxon>
    </lineage>
</organism>
<evidence type="ECO:0000313" key="6">
    <source>
        <dbReference type="EMBL" id="NMM95018.1"/>
    </source>
</evidence>
<accession>A0A7Y0ERC1</accession>
<dbReference type="PANTHER" id="PTHR43101">
    <property type="entry name" value="BETA-FRUCTOSIDASE"/>
    <property type="match status" value="1"/>
</dbReference>
<comment type="similarity">
    <text evidence="1">Belongs to the glycosyl hydrolase 32 family.</text>
</comment>
<evidence type="ECO:0000259" key="5">
    <source>
        <dbReference type="Pfam" id="PF00251"/>
    </source>
</evidence>
<proteinExistence type="inferred from homology"/>
<evidence type="ECO:0000256" key="2">
    <source>
        <dbReference type="ARBA" id="ARBA00012758"/>
    </source>
</evidence>
<evidence type="ECO:0000256" key="3">
    <source>
        <dbReference type="ARBA" id="ARBA00022801"/>
    </source>
</evidence>
<dbReference type="GO" id="GO:0004564">
    <property type="term" value="F:beta-fructofuranosidase activity"/>
    <property type="evidence" value="ECO:0007669"/>
    <property type="project" value="UniProtKB-EC"/>
</dbReference>
<feature type="domain" description="Glycosyl hydrolase family 32 N-terminal" evidence="5">
    <location>
        <begin position="129"/>
        <end position="281"/>
    </location>
</feature>
<keyword evidence="7" id="KW-1185">Reference proteome</keyword>
<dbReference type="EC" id="3.2.1.26" evidence="2"/>
<gene>
    <name evidence="6" type="ORF">G1C95_2206</name>
</gene>
<keyword evidence="3" id="KW-0378">Hydrolase</keyword>
<sequence>MTTTCETVTFSTGPYTVLELFVERKGFAEPAESAASADAYVGISANGNQRMYYMPEGHRRHHFRITVPSESDIAIAFDNMDIRFAYLSECDDLIDRGVQYVNLNPAESEWPVLPTTAQIYGGEGRSGAHFEPFVHWMNDPNGLCRFQGRYHMFYQFNPYGWGWDCMHWGHAVSRDLVHWTHLPVVLEPQPEFADDPELTGGAFSGSAVTVDADGMPCEGDQAVAIRLFLTRHLENRGHEETVTEYQTTCLCEDGVHVSVESPIVVRPNDDCGLDFRDPKVECGLSGDAVHGDRAYMVIASNLPAASIPGAGDVLDAATAPMFQDRENPGLPGVASRSTRGWYTTMQDGVAGQQPSDTTSMPAMMLYSSAKPLARNATWRYEGPVLADAGHALARTFECPDLFALDGSTVAVGALMHYRDQQGRFQPVRWYAGDLQAVEGKPRLSVTSSGWVDFGSGYYATQSFRDDRGRRIVIAWYTDFPGARTERLYAANGAMSLPRELHMWEGRLYAKPVAEVYEHLLGAPIDVEIGDGERSFLAASGAYYADLHMADDADFEMTLATGAPAHDGDASYVRLTRRNGATAIVTHGLRVDDVDFDSGIDEVRHVEVFFDRNIAEVFLNDGESAGSMLFQPTAGPIRCTLRTKGQANEFTARSLNSIWQ</sequence>
<dbReference type="SMART" id="SM00640">
    <property type="entry name" value="Glyco_32"/>
    <property type="match status" value="1"/>
</dbReference>
<evidence type="ECO:0000256" key="4">
    <source>
        <dbReference type="ARBA" id="ARBA00023295"/>
    </source>
</evidence>
<dbReference type="InterPro" id="IPR001362">
    <property type="entry name" value="Glyco_hydro_32"/>
</dbReference>
<evidence type="ECO:0000256" key="1">
    <source>
        <dbReference type="ARBA" id="ARBA00009902"/>
    </source>
</evidence>
<dbReference type="AlphaFoldDB" id="A0A7Y0ERC1"/>
<dbReference type="PROSITE" id="PS00609">
    <property type="entry name" value="GLYCOSYL_HYDROL_F32"/>
    <property type="match status" value="1"/>
</dbReference>
<dbReference type="PANTHER" id="PTHR43101:SF1">
    <property type="entry name" value="BETA-FRUCTOSIDASE"/>
    <property type="match status" value="1"/>
</dbReference>